<evidence type="ECO:0000313" key="3">
    <source>
        <dbReference type="Proteomes" id="UP000273977"/>
    </source>
</evidence>
<keyword evidence="2" id="KW-0808">Transferase</keyword>
<dbReference type="AlphaFoldDB" id="A0A3N4GGI7"/>
<dbReference type="FunFam" id="3.40.630.30:FF:000047">
    <property type="entry name" value="Acetyltransferase, GNAT family"/>
    <property type="match status" value="1"/>
</dbReference>
<comment type="caution">
    <text evidence="2">The sequence shown here is derived from an EMBL/GenBank/DDBJ whole genome shotgun (WGS) entry which is preliminary data.</text>
</comment>
<dbReference type="InterPro" id="IPR051908">
    <property type="entry name" value="Ribosomal_N-acetyltransferase"/>
</dbReference>
<dbReference type="EMBL" id="RKMG01000025">
    <property type="protein sequence ID" value="RPA58201.1"/>
    <property type="molecule type" value="Genomic_DNA"/>
</dbReference>
<organism evidence="2 3">
    <name type="scientific">Aerococcus agrisoli</name>
    <dbReference type="NCBI Taxonomy" id="2487350"/>
    <lineage>
        <taxon>Bacteria</taxon>
        <taxon>Bacillati</taxon>
        <taxon>Bacillota</taxon>
        <taxon>Bacilli</taxon>
        <taxon>Lactobacillales</taxon>
        <taxon>Aerococcaceae</taxon>
        <taxon>Aerococcus</taxon>
    </lineage>
</organism>
<dbReference type="Gene3D" id="3.40.630.30">
    <property type="match status" value="1"/>
</dbReference>
<dbReference type="GO" id="GO:0008999">
    <property type="term" value="F:protein-N-terminal-alanine acetyltransferase activity"/>
    <property type="evidence" value="ECO:0007669"/>
    <property type="project" value="TreeGrafter"/>
</dbReference>
<reference evidence="2 3" key="1">
    <citation type="submission" date="2018-11" db="EMBL/GenBank/DDBJ databases">
        <title>Aerococcus sp. SJQ22, whole genome shotgun sequence.</title>
        <authorList>
            <person name="Sun L."/>
            <person name="Gao X."/>
            <person name="Chen W."/>
            <person name="Huang K."/>
        </authorList>
    </citation>
    <scope>NUCLEOTIDE SEQUENCE [LARGE SCALE GENOMIC DNA]</scope>
    <source>
        <strain evidence="2 3">SJQ22</strain>
    </source>
</reference>
<dbReference type="GO" id="GO:1990189">
    <property type="term" value="F:protein N-terminal-serine acetyltransferase activity"/>
    <property type="evidence" value="ECO:0007669"/>
    <property type="project" value="TreeGrafter"/>
</dbReference>
<dbReference type="InterPro" id="IPR016181">
    <property type="entry name" value="Acyl_CoA_acyltransferase"/>
</dbReference>
<name>A0A3N4GGI7_9LACT</name>
<evidence type="ECO:0000259" key="1">
    <source>
        <dbReference type="PROSITE" id="PS51186"/>
    </source>
</evidence>
<dbReference type="PROSITE" id="PS51186">
    <property type="entry name" value="GNAT"/>
    <property type="match status" value="1"/>
</dbReference>
<sequence length="230" mass="26694">MRVNEFNQPIGDYLENDQPGALPSFESIVGASVTLEKVAPKHHDDAYDMYVNQIDDASFTYMFIEPIRDSATFESYFEMLVHSKDPYYVAIIDNDSQKMVGVFSFMRIDPKNRVIEMGGVLYSPELRKSKKATEAQYLMMQHVFEDLGYRRYEWKCDSLNEPSRNAALRLGFTFEGTFRQAIIYKHRTRDTNWFSIIDGEWPAKKARLAKWLDEGNFDADGQQIQSLSAF</sequence>
<accession>A0A3N4GGI7</accession>
<proteinExistence type="predicted"/>
<dbReference type="PANTHER" id="PTHR43441:SF2">
    <property type="entry name" value="FAMILY ACETYLTRANSFERASE, PUTATIVE (AFU_ORTHOLOGUE AFUA_7G00850)-RELATED"/>
    <property type="match status" value="1"/>
</dbReference>
<gene>
    <name evidence="2" type="ORF">EF384_07415</name>
</gene>
<dbReference type="SUPFAM" id="SSF55729">
    <property type="entry name" value="Acyl-CoA N-acyltransferases (Nat)"/>
    <property type="match status" value="1"/>
</dbReference>
<keyword evidence="3" id="KW-1185">Reference proteome</keyword>
<dbReference type="Proteomes" id="UP000273977">
    <property type="component" value="Unassembled WGS sequence"/>
</dbReference>
<dbReference type="OrthoDB" id="9795199at2"/>
<dbReference type="PANTHER" id="PTHR43441">
    <property type="entry name" value="RIBOSOMAL-PROTEIN-SERINE ACETYLTRANSFERASE"/>
    <property type="match status" value="1"/>
</dbReference>
<feature type="domain" description="N-acetyltransferase" evidence="1">
    <location>
        <begin position="33"/>
        <end position="190"/>
    </location>
</feature>
<protein>
    <submittedName>
        <fullName evidence="2">N-acetyltransferase</fullName>
    </submittedName>
</protein>
<dbReference type="InterPro" id="IPR000182">
    <property type="entry name" value="GNAT_dom"/>
</dbReference>
<dbReference type="Pfam" id="PF13302">
    <property type="entry name" value="Acetyltransf_3"/>
    <property type="match status" value="1"/>
</dbReference>
<evidence type="ECO:0000313" key="2">
    <source>
        <dbReference type="EMBL" id="RPA58201.1"/>
    </source>
</evidence>